<feature type="domain" description="ABC transmembrane type-1" evidence="8">
    <location>
        <begin position="118"/>
        <end position="323"/>
    </location>
</feature>
<evidence type="ECO:0000256" key="3">
    <source>
        <dbReference type="ARBA" id="ARBA00022475"/>
    </source>
</evidence>
<dbReference type="EMBL" id="JAPMXC010000006">
    <property type="protein sequence ID" value="MCY0388788.1"/>
    <property type="molecule type" value="Genomic_DNA"/>
</dbReference>
<feature type="transmembrane region" description="Helical" evidence="7">
    <location>
        <begin position="258"/>
        <end position="284"/>
    </location>
</feature>
<reference evidence="9" key="1">
    <citation type="submission" date="2022-11" db="EMBL/GenBank/DDBJ databases">
        <title>Robbsia betulipollinis sp. nov., isolated from pollen of birch (Betula pendula).</title>
        <authorList>
            <person name="Shi H."/>
            <person name="Ambika Manirajan B."/>
            <person name="Ratering S."/>
            <person name="Geissler-Plaum R."/>
            <person name="Schnell S."/>
        </authorList>
    </citation>
    <scope>NUCLEOTIDE SEQUENCE</scope>
    <source>
        <strain evidence="9">Bb-Pol-6</strain>
    </source>
</reference>
<dbReference type="InterPro" id="IPR000515">
    <property type="entry name" value="MetI-like"/>
</dbReference>
<dbReference type="Proteomes" id="UP001082899">
    <property type="component" value="Unassembled WGS sequence"/>
</dbReference>
<dbReference type="InterPro" id="IPR035906">
    <property type="entry name" value="MetI-like_sf"/>
</dbReference>
<comment type="caution">
    <text evidence="9">The sequence shown here is derived from an EMBL/GenBank/DDBJ whole genome shotgun (WGS) entry which is preliminary data.</text>
</comment>
<dbReference type="PROSITE" id="PS50928">
    <property type="entry name" value="ABC_TM1"/>
    <property type="match status" value="1"/>
</dbReference>
<keyword evidence="3" id="KW-1003">Cell membrane</keyword>
<dbReference type="CDD" id="cd06261">
    <property type="entry name" value="TM_PBP2"/>
    <property type="match status" value="1"/>
</dbReference>
<dbReference type="RefSeq" id="WP_267848675.1">
    <property type="nucleotide sequence ID" value="NZ_JAPMXC010000006.1"/>
</dbReference>
<evidence type="ECO:0000313" key="10">
    <source>
        <dbReference type="Proteomes" id="UP001082899"/>
    </source>
</evidence>
<dbReference type="Gene3D" id="1.10.3720.10">
    <property type="entry name" value="MetI-like"/>
    <property type="match status" value="1"/>
</dbReference>
<evidence type="ECO:0000256" key="4">
    <source>
        <dbReference type="ARBA" id="ARBA00022692"/>
    </source>
</evidence>
<name>A0ABT3ZSC5_9BURK</name>
<dbReference type="Pfam" id="PF00528">
    <property type="entry name" value="BPD_transp_1"/>
    <property type="match status" value="1"/>
</dbReference>
<keyword evidence="6 7" id="KW-0472">Membrane</keyword>
<evidence type="ECO:0000256" key="2">
    <source>
        <dbReference type="ARBA" id="ARBA00022448"/>
    </source>
</evidence>
<proteinExistence type="inferred from homology"/>
<evidence type="ECO:0000256" key="6">
    <source>
        <dbReference type="ARBA" id="ARBA00023136"/>
    </source>
</evidence>
<dbReference type="SUPFAM" id="SSF161098">
    <property type="entry name" value="MetI-like"/>
    <property type="match status" value="1"/>
</dbReference>
<accession>A0ABT3ZSC5</accession>
<dbReference type="InterPro" id="IPR045621">
    <property type="entry name" value="BPD_transp_1_N"/>
</dbReference>
<evidence type="ECO:0000259" key="8">
    <source>
        <dbReference type="PROSITE" id="PS50928"/>
    </source>
</evidence>
<dbReference type="Pfam" id="PF19300">
    <property type="entry name" value="BPD_transp_1_N"/>
    <property type="match status" value="1"/>
</dbReference>
<comment type="similarity">
    <text evidence="7">Belongs to the binding-protein-dependent transport system permease family.</text>
</comment>
<feature type="transmembrane region" description="Helical" evidence="7">
    <location>
        <begin position="304"/>
        <end position="323"/>
    </location>
</feature>
<evidence type="ECO:0000256" key="1">
    <source>
        <dbReference type="ARBA" id="ARBA00004651"/>
    </source>
</evidence>
<dbReference type="PANTHER" id="PTHR43163">
    <property type="entry name" value="DIPEPTIDE TRANSPORT SYSTEM PERMEASE PROTEIN DPPB-RELATED"/>
    <property type="match status" value="1"/>
</dbReference>
<keyword evidence="10" id="KW-1185">Reference proteome</keyword>
<keyword evidence="4 7" id="KW-0812">Transmembrane</keyword>
<evidence type="ECO:0000256" key="7">
    <source>
        <dbReference type="RuleBase" id="RU363032"/>
    </source>
</evidence>
<feature type="transmembrane region" description="Helical" evidence="7">
    <location>
        <begin position="157"/>
        <end position="184"/>
    </location>
</feature>
<organism evidence="9 10">
    <name type="scientific">Robbsia betulipollinis</name>
    <dbReference type="NCBI Taxonomy" id="2981849"/>
    <lineage>
        <taxon>Bacteria</taxon>
        <taxon>Pseudomonadati</taxon>
        <taxon>Pseudomonadota</taxon>
        <taxon>Betaproteobacteria</taxon>
        <taxon>Burkholderiales</taxon>
        <taxon>Burkholderiaceae</taxon>
        <taxon>Robbsia</taxon>
    </lineage>
</organism>
<evidence type="ECO:0000313" key="9">
    <source>
        <dbReference type="EMBL" id="MCY0388788.1"/>
    </source>
</evidence>
<feature type="transmembrane region" description="Helical" evidence="7">
    <location>
        <begin position="124"/>
        <end position="145"/>
    </location>
</feature>
<protein>
    <submittedName>
        <fullName evidence="9">ABC transporter permease</fullName>
    </submittedName>
</protein>
<feature type="transmembrane region" description="Helical" evidence="7">
    <location>
        <begin position="204"/>
        <end position="223"/>
    </location>
</feature>
<keyword evidence="5 7" id="KW-1133">Transmembrane helix</keyword>
<evidence type="ECO:0000256" key="5">
    <source>
        <dbReference type="ARBA" id="ARBA00022989"/>
    </source>
</evidence>
<sequence length="339" mass="36586">MRAGEVSADRFRPARRVGRVWRAAGRRAALRVGGALLTLWLLSMMVFAAGQWLPGNVGRAVLGPLADPRAVAAMNHQLGVDRPLLQQYGAWLARLLHGDLGQSTSYRAPVASYLFDALAHSARLGLLAFALVVPLGIAGGVWAAMRQGRWADRLLTLLGLAATVVPEFISSIALILIFGVGLHWLPVSAGVPPGTSLPEQLRHLLMPALPLVMVYFGYIARIARAGTLEALAADYTRTAVLKGLPMRTVILRHVLRNALLPTVTVATTQLGYLIGGLVVVETIFHYQGIGSLIFQAAQARDFPMLEAGVLAIGLVYICANLLADALHRWFNPRLREPGR</sequence>
<gene>
    <name evidence="9" type="ORF">OVY01_16560</name>
</gene>
<dbReference type="PANTHER" id="PTHR43163:SF3">
    <property type="entry name" value="PEPTIDE ABC TRANSPORTER PERMEASE PROTEIN"/>
    <property type="match status" value="1"/>
</dbReference>
<comment type="subcellular location">
    <subcellularLocation>
        <location evidence="1 7">Cell membrane</location>
        <topology evidence="1 7">Multi-pass membrane protein</topology>
    </subcellularLocation>
</comment>
<feature type="transmembrane region" description="Helical" evidence="7">
    <location>
        <begin position="28"/>
        <end position="53"/>
    </location>
</feature>
<keyword evidence="2 7" id="KW-0813">Transport</keyword>